<proteinExistence type="predicted"/>
<dbReference type="SMART" id="SM00086">
    <property type="entry name" value="PAC"/>
    <property type="match status" value="2"/>
</dbReference>
<dbReference type="SUPFAM" id="SSF55874">
    <property type="entry name" value="ATPase domain of HSP90 chaperone/DNA topoisomerase II/histidine kinase"/>
    <property type="match status" value="1"/>
</dbReference>
<evidence type="ECO:0000313" key="10">
    <source>
        <dbReference type="Proteomes" id="UP001139199"/>
    </source>
</evidence>
<evidence type="ECO:0000259" key="6">
    <source>
        <dbReference type="PROSITE" id="PS50109"/>
    </source>
</evidence>
<feature type="domain" description="PAC" evidence="8">
    <location>
        <begin position="214"/>
        <end position="266"/>
    </location>
</feature>
<evidence type="ECO:0000256" key="2">
    <source>
        <dbReference type="ARBA" id="ARBA00012438"/>
    </source>
</evidence>
<dbReference type="InterPro" id="IPR052162">
    <property type="entry name" value="Sensor_kinase/Photoreceptor"/>
</dbReference>
<keyword evidence="5" id="KW-0418">Kinase</keyword>
<dbReference type="InterPro" id="IPR003594">
    <property type="entry name" value="HATPase_dom"/>
</dbReference>
<dbReference type="Pfam" id="PF02518">
    <property type="entry name" value="HATPase_c"/>
    <property type="match status" value="1"/>
</dbReference>
<dbReference type="InterPro" id="IPR005467">
    <property type="entry name" value="His_kinase_dom"/>
</dbReference>
<evidence type="ECO:0000256" key="5">
    <source>
        <dbReference type="ARBA" id="ARBA00022777"/>
    </source>
</evidence>
<dbReference type="PANTHER" id="PTHR43304">
    <property type="entry name" value="PHYTOCHROME-LIKE PROTEIN CPH1"/>
    <property type="match status" value="1"/>
</dbReference>
<dbReference type="CDD" id="cd00130">
    <property type="entry name" value="PAS"/>
    <property type="match status" value="1"/>
</dbReference>
<dbReference type="Pfam" id="PF08447">
    <property type="entry name" value="PAS_3"/>
    <property type="match status" value="2"/>
</dbReference>
<feature type="domain" description="Histidine kinase" evidence="6">
    <location>
        <begin position="284"/>
        <end position="497"/>
    </location>
</feature>
<reference evidence="9" key="1">
    <citation type="submission" date="2021-10" db="EMBL/GenBank/DDBJ databases">
        <title>Tamlana sargassums sp. nov., and Tamlana laminarinivorans sp. nov., two new bacteria isolated from the brown alga.</title>
        <authorList>
            <person name="Li J."/>
        </authorList>
    </citation>
    <scope>NUCLEOTIDE SEQUENCE</scope>
    <source>
        <strain evidence="9">PT2-4</strain>
    </source>
</reference>
<dbReference type="RefSeq" id="WP_226544100.1">
    <property type="nucleotide sequence ID" value="NZ_JAJAPW010000005.1"/>
</dbReference>
<dbReference type="Proteomes" id="UP001139199">
    <property type="component" value="Unassembled WGS sequence"/>
</dbReference>
<evidence type="ECO:0000313" key="9">
    <source>
        <dbReference type="EMBL" id="MCB4799622.1"/>
    </source>
</evidence>
<dbReference type="PROSITE" id="PS50112">
    <property type="entry name" value="PAS"/>
    <property type="match status" value="1"/>
</dbReference>
<organism evidence="9 10">
    <name type="scientific">Neotamlana laminarinivorans</name>
    <dbReference type="NCBI Taxonomy" id="2883124"/>
    <lineage>
        <taxon>Bacteria</taxon>
        <taxon>Pseudomonadati</taxon>
        <taxon>Bacteroidota</taxon>
        <taxon>Flavobacteriia</taxon>
        <taxon>Flavobacteriales</taxon>
        <taxon>Flavobacteriaceae</taxon>
        <taxon>Neotamlana</taxon>
    </lineage>
</organism>
<accession>A0A9X1I3N4</accession>
<evidence type="ECO:0000256" key="4">
    <source>
        <dbReference type="ARBA" id="ARBA00022679"/>
    </source>
</evidence>
<keyword evidence="4" id="KW-0808">Transferase</keyword>
<sequence length="499" mass="56944">MKIPRDVITETDMEFFLNFIQDCAKIGTWEYNIEEQTVSWSEETYKIHELPLSYKPNITEAINFYKEGYSRAMIAKSFKNCVENHKNYDVDLQIITSKGKEKWVRAIGKPIVKNGDCIKIIGLFQDIDEKTKNEKELAYREQVLQKTFDHALVGTVIIDLNGKFIDANHSFCKTFGYTKEEIKTFTFYDITHPDDIAKGRKAVMDLINGEINCFKTEKRYYHKSGKTIWASISGTIIRDNDGTPLHIVTQINDITQLKKGTQKIIDLLDTTENQNKRLLNFAHIVSHNLRSHFSNLDMLLDLEQMESPKDSENQIYPLLKKAVKHLGETVDNLNTVASINTKKDIQLESLNLKQAFNTILNSLSAQIIASKADISLDIDSTIHILGIPAYLDSIILNFLTNAIKYKKPNESPKIEIKTDVVDDYVIISIKDSGLGLDLERYGEKLFGMYKTFHRNKDSKGIGLFITKNQIEAIGGKVEIESEVNVGTTFKIHLKKASRD</sequence>
<dbReference type="InterPro" id="IPR035965">
    <property type="entry name" value="PAS-like_dom_sf"/>
</dbReference>
<protein>
    <recommendedName>
        <fullName evidence="2">histidine kinase</fullName>
        <ecNumber evidence="2">2.7.13.3</ecNumber>
    </recommendedName>
</protein>
<dbReference type="Gene3D" id="3.30.450.20">
    <property type="entry name" value="PAS domain"/>
    <property type="match status" value="2"/>
</dbReference>
<dbReference type="PANTHER" id="PTHR43304:SF1">
    <property type="entry name" value="PAC DOMAIN-CONTAINING PROTEIN"/>
    <property type="match status" value="1"/>
</dbReference>
<dbReference type="PROSITE" id="PS50113">
    <property type="entry name" value="PAC"/>
    <property type="match status" value="2"/>
</dbReference>
<dbReference type="PROSITE" id="PS50109">
    <property type="entry name" value="HIS_KIN"/>
    <property type="match status" value="1"/>
</dbReference>
<feature type="domain" description="PAS" evidence="7">
    <location>
        <begin position="140"/>
        <end position="210"/>
    </location>
</feature>
<comment type="catalytic activity">
    <reaction evidence="1">
        <text>ATP + protein L-histidine = ADP + protein N-phospho-L-histidine.</text>
        <dbReference type="EC" id="2.7.13.3"/>
    </reaction>
</comment>
<evidence type="ECO:0000259" key="8">
    <source>
        <dbReference type="PROSITE" id="PS50113"/>
    </source>
</evidence>
<dbReference type="SMART" id="SM00387">
    <property type="entry name" value="HATPase_c"/>
    <property type="match status" value="1"/>
</dbReference>
<dbReference type="EMBL" id="JAJAPW010000005">
    <property type="protein sequence ID" value="MCB4799622.1"/>
    <property type="molecule type" value="Genomic_DNA"/>
</dbReference>
<dbReference type="InterPro" id="IPR004358">
    <property type="entry name" value="Sig_transdc_His_kin-like_C"/>
</dbReference>
<gene>
    <name evidence="9" type="ORF">LG649_12275</name>
</gene>
<keyword evidence="3" id="KW-0597">Phosphoprotein</keyword>
<dbReference type="GO" id="GO:0004673">
    <property type="term" value="F:protein histidine kinase activity"/>
    <property type="evidence" value="ECO:0007669"/>
    <property type="project" value="UniProtKB-EC"/>
</dbReference>
<dbReference type="InterPro" id="IPR036890">
    <property type="entry name" value="HATPase_C_sf"/>
</dbReference>
<dbReference type="InterPro" id="IPR013655">
    <property type="entry name" value="PAS_fold_3"/>
</dbReference>
<dbReference type="Gene3D" id="3.30.565.10">
    <property type="entry name" value="Histidine kinase-like ATPase, C-terminal domain"/>
    <property type="match status" value="1"/>
</dbReference>
<dbReference type="SMART" id="SM00091">
    <property type="entry name" value="PAS"/>
    <property type="match status" value="1"/>
</dbReference>
<keyword evidence="10" id="KW-1185">Reference proteome</keyword>
<feature type="domain" description="PAC" evidence="8">
    <location>
        <begin position="88"/>
        <end position="139"/>
    </location>
</feature>
<dbReference type="EC" id="2.7.13.3" evidence="2"/>
<evidence type="ECO:0000259" key="7">
    <source>
        <dbReference type="PROSITE" id="PS50112"/>
    </source>
</evidence>
<comment type="caution">
    <text evidence="9">The sequence shown here is derived from an EMBL/GenBank/DDBJ whole genome shotgun (WGS) entry which is preliminary data.</text>
</comment>
<dbReference type="AlphaFoldDB" id="A0A9X1I3N4"/>
<evidence type="ECO:0000256" key="1">
    <source>
        <dbReference type="ARBA" id="ARBA00000085"/>
    </source>
</evidence>
<dbReference type="PRINTS" id="PR00344">
    <property type="entry name" value="BCTRLSENSOR"/>
</dbReference>
<dbReference type="InterPro" id="IPR000014">
    <property type="entry name" value="PAS"/>
</dbReference>
<dbReference type="NCBIfam" id="TIGR00229">
    <property type="entry name" value="sensory_box"/>
    <property type="match status" value="1"/>
</dbReference>
<dbReference type="SUPFAM" id="SSF55785">
    <property type="entry name" value="PYP-like sensor domain (PAS domain)"/>
    <property type="match status" value="2"/>
</dbReference>
<name>A0A9X1I3N4_9FLAO</name>
<evidence type="ECO:0000256" key="3">
    <source>
        <dbReference type="ARBA" id="ARBA00022553"/>
    </source>
</evidence>
<dbReference type="InterPro" id="IPR000700">
    <property type="entry name" value="PAS-assoc_C"/>
</dbReference>
<dbReference type="InterPro" id="IPR001610">
    <property type="entry name" value="PAC"/>
</dbReference>